<evidence type="ECO:0000313" key="2">
    <source>
        <dbReference type="Proteomes" id="UP000177583"/>
    </source>
</evidence>
<organism evidence="1 2">
    <name type="scientific">Candidatus Lambdaproteobacteria bacterium RIFOXYD2_FULL_56_26</name>
    <dbReference type="NCBI Taxonomy" id="1817773"/>
    <lineage>
        <taxon>Bacteria</taxon>
        <taxon>Pseudomonadati</taxon>
        <taxon>Pseudomonadota</taxon>
        <taxon>Candidatus Lambdaproteobacteria</taxon>
    </lineage>
</organism>
<dbReference type="EMBL" id="MFNF01000001">
    <property type="protein sequence ID" value="OGH05029.1"/>
    <property type="molecule type" value="Genomic_DNA"/>
</dbReference>
<evidence type="ECO:0008006" key="3">
    <source>
        <dbReference type="Google" id="ProtNLM"/>
    </source>
</evidence>
<reference evidence="1 2" key="1">
    <citation type="journal article" date="2016" name="Nat. Commun.">
        <title>Thousands of microbial genomes shed light on interconnected biogeochemical processes in an aquifer system.</title>
        <authorList>
            <person name="Anantharaman K."/>
            <person name="Brown C.T."/>
            <person name="Hug L.A."/>
            <person name="Sharon I."/>
            <person name="Castelle C.J."/>
            <person name="Probst A.J."/>
            <person name="Thomas B.C."/>
            <person name="Singh A."/>
            <person name="Wilkins M.J."/>
            <person name="Karaoz U."/>
            <person name="Brodie E.L."/>
            <person name="Williams K.H."/>
            <person name="Hubbard S.S."/>
            <person name="Banfield J.F."/>
        </authorList>
    </citation>
    <scope>NUCLEOTIDE SEQUENCE [LARGE SCALE GENOMIC DNA]</scope>
</reference>
<dbReference type="Proteomes" id="UP000177583">
    <property type="component" value="Unassembled WGS sequence"/>
</dbReference>
<evidence type="ECO:0000313" key="1">
    <source>
        <dbReference type="EMBL" id="OGH05029.1"/>
    </source>
</evidence>
<sequence>MLVKPSPGRVLLFIGLLWLGGCGFQLNRNQFSLPEGAKSLSLISVNNQTFVSGLDLDLKAELSGLFNRAGVTLSEGRGSDLEMELVLTQSSNNREDLSIYNNLTYRYVFLHQGQITLVDWRNNRPLFEKTPVEGRFELETGATQLSAEELREGRRKAMVKLAQQIADKLTQNF</sequence>
<accession>A0A1F6H3T1</accession>
<proteinExistence type="predicted"/>
<name>A0A1F6H3T1_9PROT</name>
<dbReference type="PROSITE" id="PS51257">
    <property type="entry name" value="PROKAR_LIPOPROTEIN"/>
    <property type="match status" value="1"/>
</dbReference>
<dbReference type="Gene3D" id="3.30.160.150">
    <property type="entry name" value="Lipoprotein like domain"/>
    <property type="match status" value="1"/>
</dbReference>
<gene>
    <name evidence="1" type="ORF">A2557_08640</name>
</gene>
<protein>
    <recommendedName>
        <fullName evidence="3">LPS-assembly lipoprotein LptE</fullName>
    </recommendedName>
</protein>
<comment type="caution">
    <text evidence="1">The sequence shown here is derived from an EMBL/GenBank/DDBJ whole genome shotgun (WGS) entry which is preliminary data.</text>
</comment>
<dbReference type="AlphaFoldDB" id="A0A1F6H3T1"/>